<keyword evidence="1" id="KW-0472">Membrane</keyword>
<keyword evidence="1" id="KW-0812">Transmembrane</keyword>
<gene>
    <name evidence="2" type="ORF">AURDEDRAFT_178759</name>
</gene>
<protein>
    <submittedName>
        <fullName evidence="2">Uncharacterized protein</fullName>
    </submittedName>
</protein>
<name>J0WIU7_AURST</name>
<accession>J0WIU7</accession>
<proteinExistence type="predicted"/>
<evidence type="ECO:0000313" key="2">
    <source>
        <dbReference type="EMBL" id="EJD32208.1"/>
    </source>
</evidence>
<feature type="transmembrane region" description="Helical" evidence="1">
    <location>
        <begin position="34"/>
        <end position="55"/>
    </location>
</feature>
<organism evidence="2 3">
    <name type="scientific">Auricularia subglabra (strain TFB-10046 / SS5)</name>
    <name type="common">White-rot fungus</name>
    <name type="synonym">Auricularia delicata (strain TFB10046)</name>
    <dbReference type="NCBI Taxonomy" id="717982"/>
    <lineage>
        <taxon>Eukaryota</taxon>
        <taxon>Fungi</taxon>
        <taxon>Dikarya</taxon>
        <taxon>Basidiomycota</taxon>
        <taxon>Agaricomycotina</taxon>
        <taxon>Agaricomycetes</taxon>
        <taxon>Auriculariales</taxon>
        <taxon>Auriculariaceae</taxon>
        <taxon>Auricularia</taxon>
    </lineage>
</organism>
<keyword evidence="3" id="KW-1185">Reference proteome</keyword>
<evidence type="ECO:0000313" key="3">
    <source>
        <dbReference type="Proteomes" id="UP000006514"/>
    </source>
</evidence>
<dbReference type="InParanoid" id="J0WIU7"/>
<evidence type="ECO:0000256" key="1">
    <source>
        <dbReference type="SAM" id="Phobius"/>
    </source>
</evidence>
<sequence length="375" mass="39659">MCWVPAVVLAPALSVMVLVAAASAIRCASRLGKALLLVSVLSSVAVVASGILIVASGPNQGGRAVEEARGSIFPVQIRSYSLHTETQDGLAGGKSSETHVTSADSAAANGVFSGSYSSARVISQNIPSQRLALELASNVALWTPPSPEQRRVQMLVTQIVPHLADMTNDLGDLLGRTQSAYDLAEATASMWETCAKGEFSRWTASAIVIRALGSGDDSGCSRAGPHRSIVDSLRSQLGRAADEALVALDILSHHIGNLYSELAETSEMAWIEEQAATARVRRRWYPRRWELEQVELRREFMLHSINAACAVDCAMDSLDRISAALRGVKRAAGCVEGDATESTLVAVNTLKMDTAALGDANEGFRAMIAMAGGAP</sequence>
<keyword evidence="1" id="KW-1133">Transmembrane helix</keyword>
<dbReference type="EMBL" id="JH689217">
    <property type="protein sequence ID" value="EJD32208.1"/>
    <property type="molecule type" value="Genomic_DNA"/>
</dbReference>
<dbReference type="KEGG" id="adl:AURDEDRAFT_178759"/>
<dbReference type="Proteomes" id="UP000006514">
    <property type="component" value="Unassembled WGS sequence"/>
</dbReference>
<reference evidence="3" key="1">
    <citation type="journal article" date="2012" name="Science">
        <title>The Paleozoic origin of enzymatic lignin decomposition reconstructed from 31 fungal genomes.</title>
        <authorList>
            <person name="Floudas D."/>
            <person name="Binder M."/>
            <person name="Riley R."/>
            <person name="Barry K."/>
            <person name="Blanchette R.A."/>
            <person name="Henrissat B."/>
            <person name="Martinez A.T."/>
            <person name="Otillar R."/>
            <person name="Spatafora J.W."/>
            <person name="Yadav J.S."/>
            <person name="Aerts A."/>
            <person name="Benoit I."/>
            <person name="Boyd A."/>
            <person name="Carlson A."/>
            <person name="Copeland A."/>
            <person name="Coutinho P.M."/>
            <person name="de Vries R.P."/>
            <person name="Ferreira P."/>
            <person name="Findley K."/>
            <person name="Foster B."/>
            <person name="Gaskell J."/>
            <person name="Glotzer D."/>
            <person name="Gorecki P."/>
            <person name="Heitman J."/>
            <person name="Hesse C."/>
            <person name="Hori C."/>
            <person name="Igarashi K."/>
            <person name="Jurgens J.A."/>
            <person name="Kallen N."/>
            <person name="Kersten P."/>
            <person name="Kohler A."/>
            <person name="Kuees U."/>
            <person name="Kumar T.K.A."/>
            <person name="Kuo A."/>
            <person name="LaButti K."/>
            <person name="Larrondo L.F."/>
            <person name="Lindquist E."/>
            <person name="Ling A."/>
            <person name="Lombard V."/>
            <person name="Lucas S."/>
            <person name="Lundell T."/>
            <person name="Martin R."/>
            <person name="McLaughlin D.J."/>
            <person name="Morgenstern I."/>
            <person name="Morin E."/>
            <person name="Murat C."/>
            <person name="Nagy L.G."/>
            <person name="Nolan M."/>
            <person name="Ohm R.A."/>
            <person name="Patyshakuliyeva A."/>
            <person name="Rokas A."/>
            <person name="Ruiz-Duenas F.J."/>
            <person name="Sabat G."/>
            <person name="Salamov A."/>
            <person name="Samejima M."/>
            <person name="Schmutz J."/>
            <person name="Slot J.C."/>
            <person name="St John F."/>
            <person name="Stenlid J."/>
            <person name="Sun H."/>
            <person name="Sun S."/>
            <person name="Syed K."/>
            <person name="Tsang A."/>
            <person name="Wiebenga A."/>
            <person name="Young D."/>
            <person name="Pisabarro A."/>
            <person name="Eastwood D.C."/>
            <person name="Martin F."/>
            <person name="Cullen D."/>
            <person name="Grigoriev I.V."/>
            <person name="Hibbett D.S."/>
        </authorList>
    </citation>
    <scope>NUCLEOTIDE SEQUENCE [LARGE SCALE GENOMIC DNA]</scope>
    <source>
        <strain evidence="3">TFB10046</strain>
    </source>
</reference>
<dbReference type="AlphaFoldDB" id="J0WIU7"/>